<keyword evidence="1" id="KW-0472">Membrane</keyword>
<protein>
    <submittedName>
        <fullName evidence="2">Uncharacterized protein</fullName>
    </submittedName>
</protein>
<reference evidence="2" key="1">
    <citation type="submission" date="2021-02" db="EMBL/GenBank/DDBJ databases">
        <authorList>
            <person name="Nowell W R."/>
        </authorList>
    </citation>
    <scope>NUCLEOTIDE SEQUENCE</scope>
</reference>
<evidence type="ECO:0000256" key="1">
    <source>
        <dbReference type="SAM" id="Phobius"/>
    </source>
</evidence>
<dbReference type="AlphaFoldDB" id="A0A814YMJ7"/>
<keyword evidence="1" id="KW-1133">Transmembrane helix</keyword>
<proteinExistence type="predicted"/>
<organism evidence="2 3">
    <name type="scientific">Rotaria sordida</name>
    <dbReference type="NCBI Taxonomy" id="392033"/>
    <lineage>
        <taxon>Eukaryota</taxon>
        <taxon>Metazoa</taxon>
        <taxon>Spiralia</taxon>
        <taxon>Gnathifera</taxon>
        <taxon>Rotifera</taxon>
        <taxon>Eurotatoria</taxon>
        <taxon>Bdelloidea</taxon>
        <taxon>Philodinida</taxon>
        <taxon>Philodinidae</taxon>
        <taxon>Rotaria</taxon>
    </lineage>
</organism>
<keyword evidence="1" id="KW-0812">Transmembrane</keyword>
<dbReference type="SUPFAM" id="SSF81321">
    <property type="entry name" value="Family A G protein-coupled receptor-like"/>
    <property type="match status" value="1"/>
</dbReference>
<comment type="caution">
    <text evidence="2">The sequence shown here is derived from an EMBL/GenBank/DDBJ whole genome shotgun (WGS) entry which is preliminary data.</text>
</comment>
<sequence length="135" mass="15700">MIIYSIIFYHARRSSRRITPSTSNTMTTHIPNAKREMKLAQNMIMIETLYAAAGVPLLILILWQVIQVNSPPPESLYLLSMNSISVFSTLMIIMLFCTNKQVKDIARNYQHSERQRVHRASTVNRQQQMLQVIRH</sequence>
<gene>
    <name evidence="2" type="ORF">ZHD862_LOCUS24421</name>
</gene>
<evidence type="ECO:0000313" key="3">
    <source>
        <dbReference type="Proteomes" id="UP000663864"/>
    </source>
</evidence>
<dbReference type="Gene3D" id="1.20.1070.10">
    <property type="entry name" value="Rhodopsin 7-helix transmembrane proteins"/>
    <property type="match status" value="1"/>
</dbReference>
<evidence type="ECO:0000313" key="2">
    <source>
        <dbReference type="EMBL" id="CAF1232041.1"/>
    </source>
</evidence>
<dbReference type="EMBL" id="CAJNOT010001659">
    <property type="protein sequence ID" value="CAF1232041.1"/>
    <property type="molecule type" value="Genomic_DNA"/>
</dbReference>
<dbReference type="Proteomes" id="UP000663864">
    <property type="component" value="Unassembled WGS sequence"/>
</dbReference>
<feature type="transmembrane region" description="Helical" evidence="1">
    <location>
        <begin position="44"/>
        <end position="66"/>
    </location>
</feature>
<name>A0A814YMJ7_9BILA</name>
<feature type="transmembrane region" description="Helical" evidence="1">
    <location>
        <begin position="78"/>
        <end position="97"/>
    </location>
</feature>
<accession>A0A814YMJ7</accession>